<evidence type="ECO:0000313" key="3">
    <source>
        <dbReference type="Proteomes" id="UP001331761"/>
    </source>
</evidence>
<keyword evidence="3" id="KW-1185">Reference proteome</keyword>
<accession>A0AAN8IWK0</accession>
<organism evidence="2 3">
    <name type="scientific">Trichostrongylus colubriformis</name>
    <name type="common">Black scour worm</name>
    <dbReference type="NCBI Taxonomy" id="6319"/>
    <lineage>
        <taxon>Eukaryota</taxon>
        <taxon>Metazoa</taxon>
        <taxon>Ecdysozoa</taxon>
        <taxon>Nematoda</taxon>
        <taxon>Chromadorea</taxon>
        <taxon>Rhabditida</taxon>
        <taxon>Rhabditina</taxon>
        <taxon>Rhabditomorpha</taxon>
        <taxon>Strongyloidea</taxon>
        <taxon>Trichostrongylidae</taxon>
        <taxon>Trichostrongylus</taxon>
    </lineage>
</organism>
<reference evidence="2 3" key="1">
    <citation type="submission" date="2019-10" db="EMBL/GenBank/DDBJ databases">
        <title>Assembly and Annotation for the nematode Trichostrongylus colubriformis.</title>
        <authorList>
            <person name="Martin J."/>
        </authorList>
    </citation>
    <scope>NUCLEOTIDE SEQUENCE [LARGE SCALE GENOMIC DNA]</scope>
    <source>
        <strain evidence="2">G859</strain>
        <tissue evidence="2">Whole worm</tissue>
    </source>
</reference>
<evidence type="ECO:0000256" key="1">
    <source>
        <dbReference type="SAM" id="MobiDB-lite"/>
    </source>
</evidence>
<dbReference type="Proteomes" id="UP001331761">
    <property type="component" value="Unassembled WGS sequence"/>
</dbReference>
<dbReference type="EMBL" id="WIXE01022627">
    <property type="protein sequence ID" value="KAK5967309.1"/>
    <property type="molecule type" value="Genomic_DNA"/>
</dbReference>
<proteinExistence type="predicted"/>
<comment type="caution">
    <text evidence="2">The sequence shown here is derived from an EMBL/GenBank/DDBJ whole genome shotgun (WGS) entry which is preliminary data.</text>
</comment>
<feature type="compositionally biased region" description="Basic and acidic residues" evidence="1">
    <location>
        <begin position="114"/>
        <end position="127"/>
    </location>
</feature>
<evidence type="ECO:0000313" key="2">
    <source>
        <dbReference type="EMBL" id="KAK5967309.1"/>
    </source>
</evidence>
<sequence>TAIKNVFLPSKKKMRESKTPAGEGVLESPRETSPEQPSFRESVPGRKTSEMETNEVLAKLPTAPSSRPNVPAKDAKQPPFLRVIRRSGSTKSGSKTHTEKSEKDQASSLSSNKPTKDRARNERRKDTSSTTSHGSHK</sequence>
<gene>
    <name evidence="2" type="ORF">GCK32_015386</name>
</gene>
<protein>
    <submittedName>
        <fullName evidence="2">Uncharacterized protein</fullName>
    </submittedName>
</protein>
<feature type="compositionally biased region" description="Basic and acidic residues" evidence="1">
    <location>
        <begin position="96"/>
        <end position="105"/>
    </location>
</feature>
<dbReference type="AlphaFoldDB" id="A0AAN8IWK0"/>
<feature type="region of interest" description="Disordered" evidence="1">
    <location>
        <begin position="1"/>
        <end position="137"/>
    </location>
</feature>
<name>A0AAN8IWK0_TRICO</name>
<feature type="compositionally biased region" description="Polar residues" evidence="1">
    <location>
        <begin position="128"/>
        <end position="137"/>
    </location>
</feature>
<feature type="non-terminal residue" evidence="2">
    <location>
        <position position="1"/>
    </location>
</feature>